<evidence type="ECO:0000259" key="9">
    <source>
        <dbReference type="Pfam" id="PF18916"/>
    </source>
</evidence>
<dbReference type="Proteomes" id="UP001501295">
    <property type="component" value="Unassembled WGS sequence"/>
</dbReference>
<keyword evidence="7" id="KW-0413">Isomerase</keyword>
<dbReference type="InterPro" id="IPR017825">
    <property type="entry name" value="Lycopene_cyclase_dom"/>
</dbReference>
<evidence type="ECO:0000256" key="4">
    <source>
        <dbReference type="ARBA" id="ARBA00022746"/>
    </source>
</evidence>
<dbReference type="NCBIfam" id="TIGR03462">
    <property type="entry name" value="CarR_dom_SF"/>
    <property type="match status" value="1"/>
</dbReference>
<feature type="transmembrane region" description="Helical" evidence="8">
    <location>
        <begin position="6"/>
        <end position="26"/>
    </location>
</feature>
<evidence type="ECO:0000256" key="5">
    <source>
        <dbReference type="ARBA" id="ARBA00022989"/>
    </source>
</evidence>
<keyword evidence="6 8" id="KW-0472">Membrane</keyword>
<evidence type="ECO:0000313" key="10">
    <source>
        <dbReference type="EMBL" id="GAA4678653.1"/>
    </source>
</evidence>
<feature type="domain" description="Lycopene cyclase" evidence="9">
    <location>
        <begin position="10"/>
        <end position="94"/>
    </location>
</feature>
<comment type="subcellular location">
    <subcellularLocation>
        <location evidence="1">Membrane</location>
        <topology evidence="1">Multi-pass membrane protein</topology>
    </subcellularLocation>
</comment>
<name>A0ABP8W1Z6_9MICO</name>
<keyword evidence="5 8" id="KW-1133">Transmembrane helix</keyword>
<keyword evidence="4" id="KW-0125">Carotenoid biosynthesis</keyword>
<evidence type="ECO:0000256" key="3">
    <source>
        <dbReference type="ARBA" id="ARBA00022692"/>
    </source>
</evidence>
<keyword evidence="11" id="KW-1185">Reference proteome</keyword>
<evidence type="ECO:0000256" key="7">
    <source>
        <dbReference type="ARBA" id="ARBA00023235"/>
    </source>
</evidence>
<evidence type="ECO:0000256" key="2">
    <source>
        <dbReference type="ARBA" id="ARBA00004829"/>
    </source>
</evidence>
<feature type="transmembrane region" description="Helical" evidence="8">
    <location>
        <begin position="38"/>
        <end position="64"/>
    </location>
</feature>
<organism evidence="10 11">
    <name type="scientific">Frondihabitans cladoniiphilus</name>
    <dbReference type="NCBI Taxonomy" id="715785"/>
    <lineage>
        <taxon>Bacteria</taxon>
        <taxon>Bacillati</taxon>
        <taxon>Actinomycetota</taxon>
        <taxon>Actinomycetes</taxon>
        <taxon>Micrococcales</taxon>
        <taxon>Microbacteriaceae</taxon>
        <taxon>Frondihabitans</taxon>
    </lineage>
</organism>
<gene>
    <name evidence="10" type="ORF">GCM10025780_24450</name>
</gene>
<dbReference type="Pfam" id="PF18916">
    <property type="entry name" value="Lycopene_cyc"/>
    <property type="match status" value="1"/>
</dbReference>
<accession>A0ABP8W1Z6</accession>
<protein>
    <recommendedName>
        <fullName evidence="9">Lycopene cyclase domain-containing protein</fullName>
    </recommendedName>
</protein>
<keyword evidence="3 8" id="KW-0812">Transmembrane</keyword>
<evidence type="ECO:0000256" key="8">
    <source>
        <dbReference type="SAM" id="Phobius"/>
    </source>
</evidence>
<comment type="pathway">
    <text evidence="2">Carotenoid biosynthesis.</text>
</comment>
<evidence type="ECO:0000256" key="6">
    <source>
        <dbReference type="ARBA" id="ARBA00023136"/>
    </source>
</evidence>
<comment type="caution">
    <text evidence="10">The sequence shown here is derived from an EMBL/GenBank/DDBJ whole genome shotgun (WGS) entry which is preliminary data.</text>
</comment>
<evidence type="ECO:0000256" key="1">
    <source>
        <dbReference type="ARBA" id="ARBA00004141"/>
    </source>
</evidence>
<proteinExistence type="predicted"/>
<dbReference type="RefSeq" id="WP_345376173.1">
    <property type="nucleotide sequence ID" value="NZ_BAABLM010000005.1"/>
</dbReference>
<sequence length="120" mass="13062">MTYWGLNAFFLAAAVIVGAVALGVHLRRRRESNRLRNVSWIIAVAILLTMTAVFDNVMIGIGLVGYDASKISGVFVGIAPLEDFSYSVAALILLPSLWVLLPSRSRDRSNATTPTPEDSR</sequence>
<reference evidence="11" key="1">
    <citation type="journal article" date="2019" name="Int. J. Syst. Evol. Microbiol.">
        <title>The Global Catalogue of Microorganisms (GCM) 10K type strain sequencing project: providing services to taxonomists for standard genome sequencing and annotation.</title>
        <authorList>
            <consortium name="The Broad Institute Genomics Platform"/>
            <consortium name="The Broad Institute Genome Sequencing Center for Infectious Disease"/>
            <person name="Wu L."/>
            <person name="Ma J."/>
        </authorList>
    </citation>
    <scope>NUCLEOTIDE SEQUENCE [LARGE SCALE GENOMIC DNA]</scope>
    <source>
        <strain evidence="11">JCM 18956</strain>
    </source>
</reference>
<feature type="transmembrane region" description="Helical" evidence="8">
    <location>
        <begin position="84"/>
        <end position="101"/>
    </location>
</feature>
<evidence type="ECO:0000313" key="11">
    <source>
        <dbReference type="Proteomes" id="UP001501295"/>
    </source>
</evidence>
<dbReference type="EMBL" id="BAABLM010000005">
    <property type="protein sequence ID" value="GAA4678653.1"/>
    <property type="molecule type" value="Genomic_DNA"/>
</dbReference>